<dbReference type="Proteomes" id="UP001165580">
    <property type="component" value="Unassembled WGS sequence"/>
</dbReference>
<comment type="caution">
    <text evidence="2">The sequence shown here is derived from an EMBL/GenBank/DDBJ whole genome shotgun (WGS) entry which is preliminary data.</text>
</comment>
<evidence type="ECO:0000313" key="2">
    <source>
        <dbReference type="EMBL" id="MCS5715246.1"/>
    </source>
</evidence>
<gene>
    <name evidence="2" type="ORF">NVV95_11880</name>
</gene>
<dbReference type="EMBL" id="JANTEZ010000004">
    <property type="protein sequence ID" value="MCS5715246.1"/>
    <property type="molecule type" value="Genomic_DNA"/>
</dbReference>
<sequence>MVRHVPLPAELSERAFGVGDGAAAGLSEKRMRGSDLERPYHGVRRRPVSRPSVLQRCRSYAVRMPEGQVFSHTTAALLWGLPLPPAHATDARLHVTASGGGSRPRTAGIVGHEGDGVGTSIRSIDELRVVDPMTAWVQLAVMLPLDDLVAAADHLVLTPRRQAVAQTRPFCSRDELAERLELHCGRGKASAVRALALVRDGAESPRETHLRLALVRHGLPEPELNVSIEDARGLRIGYGDLVYPEWKVLVEYDGEQHRSDSRQYYRDVERLEALHRAGWHVVRATKETPRIGLRSAPVRAEHALRSRSWRPAS</sequence>
<evidence type="ECO:0000259" key="1">
    <source>
        <dbReference type="Pfam" id="PF04480"/>
    </source>
</evidence>
<dbReference type="InterPro" id="IPR007569">
    <property type="entry name" value="DUF559"/>
</dbReference>
<name>A0ABT2GKF0_9MICO</name>
<dbReference type="GO" id="GO:0004519">
    <property type="term" value="F:endonuclease activity"/>
    <property type="evidence" value="ECO:0007669"/>
    <property type="project" value="UniProtKB-KW"/>
</dbReference>
<keyword evidence="2" id="KW-0540">Nuclease</keyword>
<dbReference type="InterPro" id="IPR011335">
    <property type="entry name" value="Restrct_endonuc-II-like"/>
</dbReference>
<dbReference type="RefSeq" id="WP_259486750.1">
    <property type="nucleotide sequence ID" value="NZ_JANTEZ010000004.1"/>
</dbReference>
<dbReference type="SUPFAM" id="SSF52980">
    <property type="entry name" value="Restriction endonuclease-like"/>
    <property type="match status" value="1"/>
</dbReference>
<proteinExistence type="predicted"/>
<evidence type="ECO:0000313" key="3">
    <source>
        <dbReference type="Proteomes" id="UP001165580"/>
    </source>
</evidence>
<keyword evidence="3" id="KW-1185">Reference proteome</keyword>
<feature type="domain" description="DUF559" evidence="1">
    <location>
        <begin position="240"/>
        <end position="285"/>
    </location>
</feature>
<dbReference type="Pfam" id="PF04480">
    <property type="entry name" value="DUF559"/>
    <property type="match status" value="1"/>
</dbReference>
<accession>A0ABT2GKF0</accession>
<organism evidence="2 3">
    <name type="scientific">Herbiconiux gentiana</name>
    <dbReference type="NCBI Taxonomy" id="2970912"/>
    <lineage>
        <taxon>Bacteria</taxon>
        <taxon>Bacillati</taxon>
        <taxon>Actinomycetota</taxon>
        <taxon>Actinomycetes</taxon>
        <taxon>Micrococcales</taxon>
        <taxon>Microbacteriaceae</taxon>
        <taxon>Herbiconiux</taxon>
    </lineage>
</organism>
<keyword evidence="2" id="KW-0255">Endonuclease</keyword>
<reference evidence="2" key="1">
    <citation type="submission" date="2022-08" db="EMBL/GenBank/DDBJ databases">
        <authorList>
            <person name="Deng Y."/>
            <person name="Han X.-F."/>
            <person name="Zhang Y.-Q."/>
        </authorList>
    </citation>
    <scope>NUCLEOTIDE SEQUENCE</scope>
    <source>
        <strain evidence="2">CPCC 205716</strain>
    </source>
</reference>
<keyword evidence="2" id="KW-0378">Hydrolase</keyword>
<dbReference type="Gene3D" id="3.40.960.10">
    <property type="entry name" value="VSR Endonuclease"/>
    <property type="match status" value="1"/>
</dbReference>
<protein>
    <submittedName>
        <fullName evidence="2">Endonuclease domain-containing protein</fullName>
    </submittedName>
</protein>